<dbReference type="OrthoDB" id="9775975at2"/>
<proteinExistence type="predicted"/>
<dbReference type="Proteomes" id="UP000287394">
    <property type="component" value="Chromosome"/>
</dbReference>
<sequence length="60" mass="7129">MAEYDTFPGFDLETNNALIEAQIRSMLAAKGIDWDRRVCRWEDPETGTMWFFNPFPWEVI</sequence>
<reference evidence="1 2" key="1">
    <citation type="journal article" date="2019" name="Int. J. Syst. Evol. Microbiol.">
        <title>Capsulimonas corticalis gen. nov., sp. nov., an aerobic capsulated bacterium, of a novel bacterial order, Capsulimonadales ord. nov., of the class Armatimonadia of the phylum Armatimonadetes.</title>
        <authorList>
            <person name="Li J."/>
            <person name="Kudo C."/>
            <person name="Tonouchi A."/>
        </authorList>
    </citation>
    <scope>NUCLEOTIDE SEQUENCE [LARGE SCALE GENOMIC DNA]</scope>
    <source>
        <strain evidence="1 2">AX-7</strain>
    </source>
</reference>
<gene>
    <name evidence="1" type="ORF">CCAX7_14310</name>
</gene>
<dbReference type="KEGG" id="ccot:CCAX7_14310"/>
<evidence type="ECO:0000313" key="2">
    <source>
        <dbReference type="Proteomes" id="UP000287394"/>
    </source>
</evidence>
<protein>
    <submittedName>
        <fullName evidence="1">Uncharacterized protein</fullName>
    </submittedName>
</protein>
<name>A0A402D735_9BACT</name>
<evidence type="ECO:0000313" key="1">
    <source>
        <dbReference type="EMBL" id="BDI29380.1"/>
    </source>
</evidence>
<organism evidence="1 2">
    <name type="scientific">Capsulimonas corticalis</name>
    <dbReference type="NCBI Taxonomy" id="2219043"/>
    <lineage>
        <taxon>Bacteria</taxon>
        <taxon>Bacillati</taxon>
        <taxon>Armatimonadota</taxon>
        <taxon>Armatimonadia</taxon>
        <taxon>Capsulimonadales</taxon>
        <taxon>Capsulimonadaceae</taxon>
        <taxon>Capsulimonas</taxon>
    </lineage>
</organism>
<accession>A0A402D735</accession>
<keyword evidence="2" id="KW-1185">Reference proteome</keyword>
<dbReference type="AlphaFoldDB" id="A0A402D735"/>
<dbReference type="EMBL" id="AP025739">
    <property type="protein sequence ID" value="BDI29380.1"/>
    <property type="molecule type" value="Genomic_DNA"/>
</dbReference>